<gene>
    <name evidence="1" type="ORF">L6452_37154</name>
</gene>
<comment type="caution">
    <text evidence="1">The sequence shown here is derived from an EMBL/GenBank/DDBJ whole genome shotgun (WGS) entry which is preliminary data.</text>
</comment>
<dbReference type="Proteomes" id="UP001055879">
    <property type="component" value="Linkage Group LG14"/>
</dbReference>
<name>A0ACB8Y278_ARCLA</name>
<organism evidence="1 2">
    <name type="scientific">Arctium lappa</name>
    <name type="common">Greater burdock</name>
    <name type="synonym">Lappa major</name>
    <dbReference type="NCBI Taxonomy" id="4217"/>
    <lineage>
        <taxon>Eukaryota</taxon>
        <taxon>Viridiplantae</taxon>
        <taxon>Streptophyta</taxon>
        <taxon>Embryophyta</taxon>
        <taxon>Tracheophyta</taxon>
        <taxon>Spermatophyta</taxon>
        <taxon>Magnoliopsida</taxon>
        <taxon>eudicotyledons</taxon>
        <taxon>Gunneridae</taxon>
        <taxon>Pentapetalae</taxon>
        <taxon>asterids</taxon>
        <taxon>campanulids</taxon>
        <taxon>Asterales</taxon>
        <taxon>Asteraceae</taxon>
        <taxon>Carduoideae</taxon>
        <taxon>Cardueae</taxon>
        <taxon>Arctiinae</taxon>
        <taxon>Arctium</taxon>
    </lineage>
</organism>
<sequence>MVGKRRSEGRGWEFVEVDAFTGIVVAGTDLPDVGGGVDEVDGDVVGGYTVGEVEELVEMAMSYERHHHHHHLLLRHGRPMYRAILIVAAHFWD</sequence>
<protein>
    <submittedName>
        <fullName evidence="1">Uncharacterized protein</fullName>
    </submittedName>
</protein>
<proteinExistence type="predicted"/>
<keyword evidence="2" id="KW-1185">Reference proteome</keyword>
<dbReference type="EMBL" id="CM042060">
    <property type="protein sequence ID" value="KAI3677882.1"/>
    <property type="molecule type" value="Genomic_DNA"/>
</dbReference>
<evidence type="ECO:0000313" key="1">
    <source>
        <dbReference type="EMBL" id="KAI3677882.1"/>
    </source>
</evidence>
<reference evidence="2" key="1">
    <citation type="journal article" date="2022" name="Mol. Ecol. Resour.">
        <title>The genomes of chicory, endive, great burdock and yacon provide insights into Asteraceae palaeo-polyploidization history and plant inulin production.</title>
        <authorList>
            <person name="Fan W."/>
            <person name="Wang S."/>
            <person name="Wang H."/>
            <person name="Wang A."/>
            <person name="Jiang F."/>
            <person name="Liu H."/>
            <person name="Zhao H."/>
            <person name="Xu D."/>
            <person name="Zhang Y."/>
        </authorList>
    </citation>
    <scope>NUCLEOTIDE SEQUENCE [LARGE SCALE GENOMIC DNA]</scope>
    <source>
        <strain evidence="2">cv. Niubang</strain>
    </source>
</reference>
<evidence type="ECO:0000313" key="2">
    <source>
        <dbReference type="Proteomes" id="UP001055879"/>
    </source>
</evidence>
<reference evidence="1 2" key="2">
    <citation type="journal article" date="2022" name="Mol. Ecol. Resour.">
        <title>The genomes of chicory, endive, great burdock and yacon provide insights into Asteraceae paleo-polyploidization history and plant inulin production.</title>
        <authorList>
            <person name="Fan W."/>
            <person name="Wang S."/>
            <person name="Wang H."/>
            <person name="Wang A."/>
            <person name="Jiang F."/>
            <person name="Liu H."/>
            <person name="Zhao H."/>
            <person name="Xu D."/>
            <person name="Zhang Y."/>
        </authorList>
    </citation>
    <scope>NUCLEOTIDE SEQUENCE [LARGE SCALE GENOMIC DNA]</scope>
    <source>
        <strain evidence="2">cv. Niubang</strain>
    </source>
</reference>
<accession>A0ACB8Y278</accession>